<feature type="binding site" evidence="7">
    <location>
        <position position="102"/>
    </location>
    <ligand>
        <name>Zn(2+)</name>
        <dbReference type="ChEBI" id="CHEBI:29105"/>
        <note>catalytic</note>
    </ligand>
</feature>
<dbReference type="InterPro" id="IPR002125">
    <property type="entry name" value="CMP_dCMP_dom"/>
</dbReference>
<evidence type="ECO:0000256" key="7">
    <source>
        <dbReference type="PIRSR" id="PIRSR006019-2"/>
    </source>
</evidence>
<dbReference type="PROSITE" id="PS00903">
    <property type="entry name" value="CYT_DCMP_DEAMINASES_1"/>
    <property type="match status" value="1"/>
</dbReference>
<evidence type="ECO:0000313" key="10">
    <source>
        <dbReference type="Proteomes" id="UP000279470"/>
    </source>
</evidence>
<evidence type="ECO:0000256" key="2">
    <source>
        <dbReference type="ARBA" id="ARBA00006576"/>
    </source>
</evidence>
<keyword evidence="4" id="KW-0378">Hydrolase</keyword>
<dbReference type="PANTHER" id="PTHR11086">
    <property type="entry name" value="DEOXYCYTIDYLATE DEAMINASE-RELATED"/>
    <property type="match status" value="1"/>
</dbReference>
<dbReference type="OrthoDB" id="9788517at2"/>
<evidence type="ECO:0000256" key="6">
    <source>
        <dbReference type="PIRSR" id="PIRSR006019-1"/>
    </source>
</evidence>
<comment type="similarity">
    <text evidence="2">Belongs to the cytidine and deoxycytidylate deaminase family.</text>
</comment>
<comment type="caution">
    <text evidence="9">The sequence shown here is derived from an EMBL/GenBank/DDBJ whole genome shotgun (WGS) entry which is preliminary data.</text>
</comment>
<dbReference type="Gene3D" id="3.40.140.10">
    <property type="entry name" value="Cytidine Deaminase, domain 2"/>
    <property type="match status" value="1"/>
</dbReference>
<dbReference type="PROSITE" id="PS51747">
    <property type="entry name" value="CYT_DCMP_DEAMINASES_2"/>
    <property type="match status" value="1"/>
</dbReference>
<sequence>MIKSYSWDEYFMTLAYLVSMKSKDPSTRVGAVIVGKDNEIISTGYNGLPRNVEDKIDRYVNKDYKYLSSNHAEENAILNCARNGVSSKNCSIYTPWIPCSRCAKSIIQAGISEVIYDENFPGNDVNNQNEVWKQSIEVSNEILLEAKVKIRKFNGKLIKIKGLYQEEEFDLI</sequence>
<dbReference type="InterPro" id="IPR016193">
    <property type="entry name" value="Cytidine_deaminase-like"/>
</dbReference>
<dbReference type="InterPro" id="IPR016473">
    <property type="entry name" value="dCMP_deaminase"/>
</dbReference>
<dbReference type="SUPFAM" id="SSF53927">
    <property type="entry name" value="Cytidine deaminase-like"/>
    <property type="match status" value="1"/>
</dbReference>
<evidence type="ECO:0000256" key="1">
    <source>
        <dbReference type="ARBA" id="ARBA00001947"/>
    </source>
</evidence>
<dbReference type="Proteomes" id="UP000279470">
    <property type="component" value="Unassembled WGS sequence"/>
</dbReference>
<evidence type="ECO:0000313" key="9">
    <source>
        <dbReference type="EMBL" id="RST72630.1"/>
    </source>
</evidence>
<dbReference type="InterPro" id="IPR035105">
    <property type="entry name" value="Deoxycytidylate_deaminase_dom"/>
</dbReference>
<keyword evidence="3 7" id="KW-0479">Metal-binding</keyword>
<keyword evidence="5 7" id="KW-0862">Zinc</keyword>
<comment type="cofactor">
    <cofactor evidence="1 7">
        <name>Zn(2+)</name>
        <dbReference type="ChEBI" id="CHEBI:29105"/>
    </cofactor>
</comment>
<dbReference type="PANTHER" id="PTHR11086:SF18">
    <property type="entry name" value="DEOXYCYTIDYLATE DEAMINASE"/>
    <property type="match status" value="1"/>
</dbReference>
<dbReference type="RefSeq" id="WP_126044118.1">
    <property type="nucleotide sequence ID" value="NZ_RXFM01000001.1"/>
</dbReference>
<dbReference type="InterPro" id="IPR015517">
    <property type="entry name" value="dCMP_deaminase-rel"/>
</dbReference>
<reference evidence="10" key="1">
    <citation type="submission" date="2018-11" db="EMBL/GenBank/DDBJ databases">
        <title>Phylogenetic, genomic, and biogeographic characterization of a novel and ubiquitous marine invertebrate-associated Rickettsiales parasite, Candidatus Marinoinvertebrata rohwerii, gen. nov., sp. nov.</title>
        <authorList>
            <person name="Klinges J.G."/>
            <person name="Rosales S.M."/>
            <person name="Mcminds R."/>
            <person name="Shaver E.C."/>
            <person name="Shantz A."/>
            <person name="Peters E.C."/>
            <person name="Burkepile D.E."/>
            <person name="Silliman B.R."/>
            <person name="Vega Thurber R.L."/>
        </authorList>
    </citation>
    <scope>NUCLEOTIDE SEQUENCE [LARGE SCALE GENOMIC DNA]</scope>
    <source>
        <strain evidence="10">a_cerv_44</strain>
    </source>
</reference>
<protein>
    <submittedName>
        <fullName evidence="9">dCMP deaminase family protein</fullName>
    </submittedName>
</protein>
<feature type="domain" description="CMP/dCMP-type deaminase" evidence="8">
    <location>
        <begin position="6"/>
        <end position="129"/>
    </location>
</feature>
<gene>
    <name evidence="9" type="ORF">EIC27_00005</name>
</gene>
<evidence type="ECO:0000256" key="3">
    <source>
        <dbReference type="ARBA" id="ARBA00022723"/>
    </source>
</evidence>
<dbReference type="PIRSF" id="PIRSF006019">
    <property type="entry name" value="dCMP_deaminase"/>
    <property type="match status" value="1"/>
</dbReference>
<evidence type="ECO:0000256" key="5">
    <source>
        <dbReference type="ARBA" id="ARBA00022833"/>
    </source>
</evidence>
<dbReference type="GO" id="GO:0004132">
    <property type="term" value="F:dCMP deaminase activity"/>
    <property type="evidence" value="ECO:0007669"/>
    <property type="project" value="InterPro"/>
</dbReference>
<dbReference type="EMBL" id="RXFM01000001">
    <property type="protein sequence ID" value="RST72630.1"/>
    <property type="molecule type" value="Genomic_DNA"/>
</dbReference>
<keyword evidence="10" id="KW-1185">Reference proteome</keyword>
<feature type="active site" description="Proton donor" evidence="6">
    <location>
        <position position="73"/>
    </location>
</feature>
<feature type="binding site" evidence="7">
    <location>
        <position position="71"/>
    </location>
    <ligand>
        <name>Zn(2+)</name>
        <dbReference type="ChEBI" id="CHEBI:29105"/>
        <note>catalytic</note>
    </ligand>
</feature>
<feature type="binding site" evidence="7">
    <location>
        <position position="99"/>
    </location>
    <ligand>
        <name>Zn(2+)</name>
        <dbReference type="ChEBI" id="CHEBI:29105"/>
        <note>catalytic</note>
    </ligand>
</feature>
<dbReference type="Pfam" id="PF00383">
    <property type="entry name" value="dCMP_cyt_deam_1"/>
    <property type="match status" value="1"/>
</dbReference>
<dbReference type="GO" id="GO:0008270">
    <property type="term" value="F:zinc ion binding"/>
    <property type="evidence" value="ECO:0007669"/>
    <property type="project" value="InterPro"/>
</dbReference>
<evidence type="ECO:0000256" key="4">
    <source>
        <dbReference type="ARBA" id="ARBA00022801"/>
    </source>
</evidence>
<dbReference type="GO" id="GO:0005737">
    <property type="term" value="C:cytoplasm"/>
    <property type="evidence" value="ECO:0007669"/>
    <property type="project" value="TreeGrafter"/>
</dbReference>
<proteinExistence type="inferred from homology"/>
<dbReference type="InterPro" id="IPR016192">
    <property type="entry name" value="APOBEC/CMP_deaminase_Zn-bd"/>
</dbReference>
<dbReference type="AlphaFoldDB" id="A0A429XW67"/>
<dbReference type="CDD" id="cd01286">
    <property type="entry name" value="deoxycytidylate_deaminase"/>
    <property type="match status" value="1"/>
</dbReference>
<dbReference type="GO" id="GO:0006220">
    <property type="term" value="P:pyrimidine nucleotide metabolic process"/>
    <property type="evidence" value="ECO:0007669"/>
    <property type="project" value="InterPro"/>
</dbReference>
<name>A0A429XW67_9RICK</name>
<evidence type="ECO:0000259" key="8">
    <source>
        <dbReference type="PROSITE" id="PS51747"/>
    </source>
</evidence>
<organism evidence="9 10">
    <name type="scientific">Candidatus Aquarickettsia rohweri</name>
    <dbReference type="NCBI Taxonomy" id="2602574"/>
    <lineage>
        <taxon>Bacteria</taxon>
        <taxon>Pseudomonadati</taxon>
        <taxon>Pseudomonadota</taxon>
        <taxon>Alphaproteobacteria</taxon>
        <taxon>Rickettsiales</taxon>
        <taxon>Candidatus Midichloriaceae</taxon>
        <taxon>Candidatus Aquarickettsia</taxon>
    </lineage>
</organism>
<accession>A0A429XW67</accession>